<dbReference type="GO" id="GO:0008237">
    <property type="term" value="F:metallopeptidase activity"/>
    <property type="evidence" value="ECO:0007669"/>
    <property type="project" value="InterPro"/>
</dbReference>
<organism evidence="1 2">
    <name type="scientific">Arcicella aurantiaca</name>
    <dbReference type="NCBI Taxonomy" id="591202"/>
    <lineage>
        <taxon>Bacteria</taxon>
        <taxon>Pseudomonadati</taxon>
        <taxon>Bacteroidota</taxon>
        <taxon>Cytophagia</taxon>
        <taxon>Cytophagales</taxon>
        <taxon>Flectobacillaceae</taxon>
        <taxon>Arcicella</taxon>
    </lineage>
</organism>
<gene>
    <name evidence="1" type="ORF">LV89_01251</name>
</gene>
<dbReference type="RefSeq" id="WP_109742012.1">
    <property type="nucleotide sequence ID" value="NZ_QGGO01000005.1"/>
</dbReference>
<dbReference type="AlphaFoldDB" id="A0A316EXB8"/>
<dbReference type="Gene3D" id="3.40.390.10">
    <property type="entry name" value="Collagenase (Catalytic Domain)"/>
    <property type="match status" value="1"/>
</dbReference>
<name>A0A316EXB8_9BACT</name>
<dbReference type="SUPFAM" id="SSF55486">
    <property type="entry name" value="Metalloproteases ('zincins'), catalytic domain"/>
    <property type="match status" value="2"/>
</dbReference>
<accession>A0A316EXB8</accession>
<dbReference type="Proteomes" id="UP000245489">
    <property type="component" value="Unassembled WGS sequence"/>
</dbReference>
<keyword evidence="2" id="KW-1185">Reference proteome</keyword>
<sequence length="885" mass="97335">MKRTLLSAILLLCYVISYGQQKTDSFSTKGVEIICPIPDFSKPYTPSYIAPPIEYLRKFDKNARPQADRSKFIVTYVDFPTDAKAAFQKAVDIWQSILISDVPIRLTARWESLGKTILGSASANSLYRDFSGANKAFTYYPIALAEKMAHQELNGNNPDIVARFNSDFNWYLGTDGKTPANRQDFVSTVLHEIGHGLGFFGSLRPYEADATQGIITDGGLPYIYDHFTENATNQKLLNTDVFKNPSTDLYKALTGGNLYANSPEILKNNDGVPARLYAPSTYSSGSSYSHLDETTYRTGTINATMTPQGANGEVNNNPGPIVLAFFRDMGWTGSSITHKRLTDLEDLNKALTFDVKLFSDTTYKPESVKLFYSLGDVKTTATEVKLTRKGTSDDYTFTLPADGKEKVISYYFTAEDNAGRKLITPAQAPETITTKIGTLTLKFETPYKFRIGADTTKPTATFVNNLSSIFATDTKLTLPSLTASDNIGIDTVYVEYQVDGKTLPSFGLTRTDAFEVISGGFGNSFSGTFDFTSLGLKGGEKISYRVIVQDKSKAKNKVIFPKTGYYDIQVQKILAAVSKYVTDFESTPKEDLYLKGFSVKAFGTGLNGGTALQTDHPYADGSENNYPNSSSDFYTNSIVNLLKPIILRSDTANIYFDEIALVEPGEDGLAFQSNGAVNRNFFDYVIVEGSKDGGKTWKWFQDGWDSNSQTAWRTAWDSKVDANGNSLAVADASLYKPRVINMLASGDFKAGEQILVRFRMLADVGGYGWGWSIDNLNIQGNNPRPTVVVKPLASEPTTETAELKLTPNPSTTGQFLLTAKFDKAVGNVTLSVGTLSGNEITSMDFQGVGRDFSQTVDLSRFVGGTYLIRMQTNNETLVRKAVYVK</sequence>
<evidence type="ECO:0000313" key="2">
    <source>
        <dbReference type="Proteomes" id="UP000245489"/>
    </source>
</evidence>
<dbReference type="EMBL" id="QGGO01000005">
    <property type="protein sequence ID" value="PWK27844.1"/>
    <property type="molecule type" value="Genomic_DNA"/>
</dbReference>
<evidence type="ECO:0000313" key="1">
    <source>
        <dbReference type="EMBL" id="PWK27844.1"/>
    </source>
</evidence>
<dbReference type="OrthoDB" id="614750at2"/>
<protein>
    <submittedName>
        <fullName evidence="1">Uncharacterized protein</fullName>
    </submittedName>
</protein>
<reference evidence="1 2" key="1">
    <citation type="submission" date="2018-05" db="EMBL/GenBank/DDBJ databases">
        <title>Genomic Encyclopedia of Archaeal and Bacterial Type Strains, Phase II (KMG-II): from individual species to whole genera.</title>
        <authorList>
            <person name="Goeker M."/>
        </authorList>
    </citation>
    <scope>NUCLEOTIDE SEQUENCE [LARGE SCALE GENOMIC DNA]</scope>
    <source>
        <strain evidence="1 2">DSM 22214</strain>
    </source>
</reference>
<comment type="caution">
    <text evidence="1">The sequence shown here is derived from an EMBL/GenBank/DDBJ whole genome shotgun (WGS) entry which is preliminary data.</text>
</comment>
<proteinExistence type="predicted"/>
<dbReference type="InterPro" id="IPR024079">
    <property type="entry name" value="MetalloPept_cat_dom_sf"/>
</dbReference>